<dbReference type="Gene3D" id="1.20.120.220">
    <property type="entry name" value="ATP synthase, F0 complex, subunit A"/>
    <property type="match status" value="1"/>
</dbReference>
<evidence type="ECO:0000256" key="8">
    <source>
        <dbReference type="ARBA" id="ARBA00023065"/>
    </source>
</evidence>
<evidence type="ECO:0000256" key="10">
    <source>
        <dbReference type="ARBA" id="ARBA00023310"/>
    </source>
</evidence>
<keyword evidence="4" id="KW-0138">CF(0)</keyword>
<keyword evidence="8" id="KW-0406">Ion transport</keyword>
<keyword evidence="3" id="KW-0813">Transport</keyword>
<dbReference type="GO" id="GO:0046933">
    <property type="term" value="F:proton-transporting ATP synthase activity, rotational mechanism"/>
    <property type="evidence" value="ECO:0007669"/>
    <property type="project" value="TreeGrafter"/>
</dbReference>
<dbReference type="GO" id="GO:0005743">
    <property type="term" value="C:mitochondrial inner membrane"/>
    <property type="evidence" value="ECO:0007669"/>
    <property type="project" value="UniProtKB-SubCell"/>
</dbReference>
<dbReference type="SUPFAM" id="SSF81336">
    <property type="entry name" value="F1F0 ATP synthase subunit A"/>
    <property type="match status" value="1"/>
</dbReference>
<proteinExistence type="inferred from homology"/>
<gene>
    <name evidence="13" type="primary">ATP6</name>
</gene>
<evidence type="ECO:0000256" key="4">
    <source>
        <dbReference type="ARBA" id="ARBA00022547"/>
    </source>
</evidence>
<evidence type="ECO:0000256" key="3">
    <source>
        <dbReference type="ARBA" id="ARBA00022448"/>
    </source>
</evidence>
<dbReference type="PRINTS" id="PR00123">
    <property type="entry name" value="ATPASEA"/>
</dbReference>
<evidence type="ECO:0000256" key="2">
    <source>
        <dbReference type="ARBA" id="ARBA00006810"/>
    </source>
</evidence>
<geneLocation type="mitochondrion" evidence="13"/>
<evidence type="ECO:0000256" key="1">
    <source>
        <dbReference type="ARBA" id="ARBA00004141"/>
    </source>
</evidence>
<keyword evidence="5 12" id="KW-0812">Transmembrane</keyword>
<evidence type="ECO:0000256" key="5">
    <source>
        <dbReference type="ARBA" id="ARBA00022692"/>
    </source>
</evidence>
<dbReference type="InterPro" id="IPR045083">
    <property type="entry name" value="ATP_synth_F0_asu_bact/mt"/>
</dbReference>
<evidence type="ECO:0000256" key="9">
    <source>
        <dbReference type="ARBA" id="ARBA00023136"/>
    </source>
</evidence>
<sequence length="217" mass="24834">MYSDLFSSLDGNFNMKIWAIPPLMSVVFFYPKAYDYSVDSSFKNKLSSLWWKVSNYNFTQSFLTKAFFFVMMMNLMGLFPYVYGVTTNIWFNMSLALCLWGGVLFSGFKYNFMSALAHLVPTGSPFILIPFLVLIETISILIRPLTLTVRLVANISAGHIVMTLLSNVLSPLSMNYSFMFTYSLSVGYMLFEIFVSLIQAYIFALLMSLYIKEHPST</sequence>
<keyword evidence="13" id="KW-0496">Mitochondrion</keyword>
<dbReference type="InterPro" id="IPR035908">
    <property type="entry name" value="F0_ATP_A_sf"/>
</dbReference>
<evidence type="ECO:0000256" key="11">
    <source>
        <dbReference type="RuleBase" id="RU004450"/>
    </source>
</evidence>
<protein>
    <recommendedName>
        <fullName evidence="11">ATP synthase subunit a</fullName>
    </recommendedName>
</protein>
<feature type="transmembrane region" description="Helical" evidence="12">
    <location>
        <begin position="62"/>
        <end position="83"/>
    </location>
</feature>
<keyword evidence="9 12" id="KW-0472">Membrane</keyword>
<name>A0A1S5R0X3_9EUPU</name>
<feature type="transmembrane region" description="Helical" evidence="12">
    <location>
        <begin position="147"/>
        <end position="169"/>
    </location>
</feature>
<evidence type="ECO:0000256" key="7">
    <source>
        <dbReference type="ARBA" id="ARBA00022989"/>
    </source>
</evidence>
<evidence type="ECO:0000256" key="12">
    <source>
        <dbReference type="SAM" id="Phobius"/>
    </source>
</evidence>
<dbReference type="GO" id="GO:0045259">
    <property type="term" value="C:proton-transporting ATP synthase complex"/>
    <property type="evidence" value="ECO:0007669"/>
    <property type="project" value="UniProtKB-KW"/>
</dbReference>
<accession>A0A1S5R0X3</accession>
<evidence type="ECO:0000313" key="13">
    <source>
        <dbReference type="EMBL" id="ANA11073.1"/>
    </source>
</evidence>
<evidence type="ECO:0000256" key="6">
    <source>
        <dbReference type="ARBA" id="ARBA00022781"/>
    </source>
</evidence>
<feature type="transmembrane region" description="Helical" evidence="12">
    <location>
        <begin position="190"/>
        <end position="211"/>
    </location>
</feature>
<dbReference type="PROSITE" id="PS00449">
    <property type="entry name" value="ATPASE_A"/>
    <property type="match status" value="1"/>
</dbReference>
<dbReference type="InterPro" id="IPR000568">
    <property type="entry name" value="ATP_synth_F0_asu"/>
</dbReference>
<dbReference type="CDD" id="cd00310">
    <property type="entry name" value="ATP-synt_Fo_a_6"/>
    <property type="match status" value="1"/>
</dbReference>
<dbReference type="NCBIfam" id="TIGR01131">
    <property type="entry name" value="ATP_synt_6_or_A"/>
    <property type="match status" value="1"/>
</dbReference>
<dbReference type="PANTHER" id="PTHR11410:SF0">
    <property type="entry name" value="ATP SYNTHASE SUBUNIT A"/>
    <property type="match status" value="1"/>
</dbReference>
<keyword evidence="7 12" id="KW-1133">Transmembrane helix</keyword>
<reference evidence="13" key="1">
    <citation type="journal article" date="2016" name="BMC Evol. Biol.">
        <title>Positive selection on panpulmonate mitogenomes provide new clues on adaptations to terrestrial life.</title>
        <authorList>
            <person name="Romero P.E."/>
            <person name="Weigand A.M."/>
            <person name="Pfenninger M."/>
        </authorList>
    </citation>
    <scope>NUCLEOTIDE SEQUENCE</scope>
</reference>
<organism evidence="13">
    <name type="scientific">Arion ater rufus</name>
    <dbReference type="NCBI Taxonomy" id="2751870"/>
    <lineage>
        <taxon>Eukaryota</taxon>
        <taxon>Metazoa</taxon>
        <taxon>Spiralia</taxon>
        <taxon>Lophotrochozoa</taxon>
        <taxon>Mollusca</taxon>
        <taxon>Gastropoda</taxon>
        <taxon>Heterobranchia</taxon>
        <taxon>Euthyneura</taxon>
        <taxon>Panpulmonata</taxon>
        <taxon>Eupulmonata</taxon>
        <taxon>Stylommatophora</taxon>
        <taxon>Helicina</taxon>
        <taxon>Arionoidea</taxon>
        <taxon>Arionidae</taxon>
        <taxon>Arion</taxon>
    </lineage>
</organism>
<dbReference type="EMBL" id="KT626607">
    <property type="protein sequence ID" value="ANA11073.1"/>
    <property type="molecule type" value="Genomic_DNA"/>
</dbReference>
<dbReference type="PANTHER" id="PTHR11410">
    <property type="entry name" value="ATP SYNTHASE SUBUNIT A"/>
    <property type="match status" value="1"/>
</dbReference>
<dbReference type="InterPro" id="IPR023011">
    <property type="entry name" value="ATP_synth_F0_asu_AS"/>
</dbReference>
<comment type="subcellular location">
    <subcellularLocation>
        <location evidence="1">Membrane</location>
        <topology evidence="1">Multi-pass membrane protein</topology>
    </subcellularLocation>
    <subcellularLocation>
        <location evidence="11">Mitochondrion inner membrane</location>
        <topology evidence="11">Multi-pass membrane protein</topology>
    </subcellularLocation>
</comment>
<feature type="transmembrane region" description="Helical" evidence="12">
    <location>
        <begin position="89"/>
        <end position="108"/>
    </location>
</feature>
<dbReference type="Pfam" id="PF00119">
    <property type="entry name" value="ATP-synt_A"/>
    <property type="match status" value="1"/>
</dbReference>
<dbReference type="AlphaFoldDB" id="A0A1S5R0X3"/>
<keyword evidence="10" id="KW-0066">ATP synthesis</keyword>
<comment type="similarity">
    <text evidence="2">Belongs to the ATPase A chain family.</text>
</comment>
<feature type="transmembrane region" description="Helical" evidence="12">
    <location>
        <begin position="115"/>
        <end position="135"/>
    </location>
</feature>
<keyword evidence="6" id="KW-0375">Hydrogen ion transport</keyword>